<evidence type="ECO:0000313" key="3">
    <source>
        <dbReference type="Proteomes" id="UP000281406"/>
    </source>
</evidence>
<feature type="region of interest" description="Disordered" evidence="1">
    <location>
        <begin position="240"/>
        <end position="291"/>
    </location>
</feature>
<evidence type="ECO:0000256" key="1">
    <source>
        <dbReference type="SAM" id="MobiDB-lite"/>
    </source>
</evidence>
<comment type="caution">
    <text evidence="2">The sequence shown here is derived from an EMBL/GenBank/DDBJ whole genome shotgun (WGS) entry which is preliminary data.</text>
</comment>
<protein>
    <recommendedName>
        <fullName evidence="4">Integrase zinc-binding domain-containing protein</fullName>
    </recommendedName>
</protein>
<feature type="compositionally biased region" description="Basic and acidic residues" evidence="1">
    <location>
        <begin position="260"/>
        <end position="275"/>
    </location>
</feature>
<accession>A0A3N0XTT2</accession>
<dbReference type="AlphaFoldDB" id="A0A3N0XTT2"/>
<sequence length="291" mass="32008">MDTGWLSVNLQAEIRRRYSSIVGRGVSFALPAYAGAKEEGSIGPIQRPIISVCAVRKDPQVVQREGNVGEGDDLVQAQRDDPELALLIHLKHFSDDNSAKIQQNTALKKYSSVWDQLQLQDQRLVRVPPPYSDAASKVQVVLPKALAASVLNHLHSSVTGGHLGIQKLQETEIVLRLDVMLNVGYQEQFLSARTSAPLVLPQEGAESSCTSQRVADQLEHQSEVPLGASWVHQRAPVLPRNLEGPREGSASVSAGPRQRPVHEPDIQEKDQDRLQDGPIVVMHQPKLQRPV</sequence>
<evidence type="ECO:0000313" key="2">
    <source>
        <dbReference type="EMBL" id="ROJ44592.1"/>
    </source>
</evidence>
<evidence type="ECO:0008006" key="4">
    <source>
        <dbReference type="Google" id="ProtNLM"/>
    </source>
</evidence>
<name>A0A3N0XTT2_ANAGA</name>
<dbReference type="EMBL" id="RJVU01060737">
    <property type="protein sequence ID" value="ROJ44592.1"/>
    <property type="molecule type" value="Genomic_DNA"/>
</dbReference>
<proteinExistence type="predicted"/>
<dbReference type="OrthoDB" id="6780443at2759"/>
<dbReference type="Proteomes" id="UP000281406">
    <property type="component" value="Unassembled WGS sequence"/>
</dbReference>
<reference evidence="2 3" key="1">
    <citation type="submission" date="2018-10" db="EMBL/GenBank/DDBJ databases">
        <title>Genome assembly for a Yunnan-Guizhou Plateau 3E fish, Anabarilius grahami (Regan), and its evolutionary and genetic applications.</title>
        <authorList>
            <person name="Jiang W."/>
        </authorList>
    </citation>
    <scope>NUCLEOTIDE SEQUENCE [LARGE SCALE GENOMIC DNA]</scope>
    <source>
        <strain evidence="2">AG-KIZ</strain>
        <tissue evidence="2">Muscle</tissue>
    </source>
</reference>
<organism evidence="2 3">
    <name type="scientific">Anabarilius grahami</name>
    <name type="common">Kanglang fish</name>
    <name type="synonym">Barilius grahami</name>
    <dbReference type="NCBI Taxonomy" id="495550"/>
    <lineage>
        <taxon>Eukaryota</taxon>
        <taxon>Metazoa</taxon>
        <taxon>Chordata</taxon>
        <taxon>Craniata</taxon>
        <taxon>Vertebrata</taxon>
        <taxon>Euteleostomi</taxon>
        <taxon>Actinopterygii</taxon>
        <taxon>Neopterygii</taxon>
        <taxon>Teleostei</taxon>
        <taxon>Ostariophysi</taxon>
        <taxon>Cypriniformes</taxon>
        <taxon>Xenocyprididae</taxon>
        <taxon>Xenocypridinae</taxon>
        <taxon>Xenocypridinae incertae sedis</taxon>
        <taxon>Anabarilius</taxon>
    </lineage>
</organism>
<gene>
    <name evidence="2" type="ORF">DPX16_4910</name>
</gene>
<keyword evidence="3" id="KW-1185">Reference proteome</keyword>